<sequence>MSEDERKADRFVKTFKDEAEDPAVFENLRRPEVGHNMQNRPGTGNATSSEPSSGPFHRISGPRNPVSFDMGAEGGQNTVRSSENVHQSDEL</sequence>
<feature type="compositionally biased region" description="Basic and acidic residues" evidence="1">
    <location>
        <begin position="1"/>
        <end position="17"/>
    </location>
</feature>
<comment type="caution">
    <text evidence="2">The sequence shown here is derived from an EMBL/GenBank/DDBJ whole genome shotgun (WGS) entry which is preliminary data.</text>
</comment>
<reference evidence="2 3" key="1">
    <citation type="submission" date="2021-06" db="EMBL/GenBank/DDBJ databases">
        <title>Caerostris darwini draft genome.</title>
        <authorList>
            <person name="Kono N."/>
            <person name="Arakawa K."/>
        </authorList>
    </citation>
    <scope>NUCLEOTIDE SEQUENCE [LARGE SCALE GENOMIC DNA]</scope>
</reference>
<feature type="compositionally biased region" description="Polar residues" evidence="1">
    <location>
        <begin position="75"/>
        <end position="85"/>
    </location>
</feature>
<dbReference type="AlphaFoldDB" id="A0AAV4PH25"/>
<feature type="region of interest" description="Disordered" evidence="1">
    <location>
        <begin position="1"/>
        <end position="91"/>
    </location>
</feature>
<name>A0AAV4PH25_9ARAC</name>
<evidence type="ECO:0000256" key="1">
    <source>
        <dbReference type="SAM" id="MobiDB-lite"/>
    </source>
</evidence>
<organism evidence="2 3">
    <name type="scientific">Caerostris darwini</name>
    <dbReference type="NCBI Taxonomy" id="1538125"/>
    <lineage>
        <taxon>Eukaryota</taxon>
        <taxon>Metazoa</taxon>
        <taxon>Ecdysozoa</taxon>
        <taxon>Arthropoda</taxon>
        <taxon>Chelicerata</taxon>
        <taxon>Arachnida</taxon>
        <taxon>Araneae</taxon>
        <taxon>Araneomorphae</taxon>
        <taxon>Entelegynae</taxon>
        <taxon>Araneoidea</taxon>
        <taxon>Araneidae</taxon>
        <taxon>Caerostris</taxon>
    </lineage>
</organism>
<accession>A0AAV4PH25</accession>
<gene>
    <name evidence="2" type="ORF">CDAR_592221</name>
</gene>
<evidence type="ECO:0000313" key="2">
    <source>
        <dbReference type="EMBL" id="GIX96376.1"/>
    </source>
</evidence>
<proteinExistence type="predicted"/>
<dbReference type="Proteomes" id="UP001054837">
    <property type="component" value="Unassembled WGS sequence"/>
</dbReference>
<feature type="compositionally biased region" description="Polar residues" evidence="1">
    <location>
        <begin position="36"/>
        <end position="52"/>
    </location>
</feature>
<dbReference type="EMBL" id="BPLQ01002901">
    <property type="protein sequence ID" value="GIX96376.1"/>
    <property type="molecule type" value="Genomic_DNA"/>
</dbReference>
<protein>
    <submittedName>
        <fullName evidence="2">Uncharacterized protein</fullName>
    </submittedName>
</protein>
<evidence type="ECO:0000313" key="3">
    <source>
        <dbReference type="Proteomes" id="UP001054837"/>
    </source>
</evidence>
<keyword evidence="3" id="KW-1185">Reference proteome</keyword>